<name>B7PLQ7_IXOSC</name>
<proteinExistence type="inferred from homology"/>
<dbReference type="EMBL" id="DS742005">
    <property type="protein sequence ID" value="EEC07529.1"/>
    <property type="molecule type" value="Genomic_DNA"/>
</dbReference>
<dbReference type="Pfam" id="PF00351">
    <property type="entry name" value="Biopterin_H"/>
    <property type="match status" value="1"/>
</dbReference>
<evidence type="ECO:0000256" key="5">
    <source>
        <dbReference type="ARBA" id="ARBA00023002"/>
    </source>
</evidence>
<keyword evidence="7 10" id="KW-0503">Monooxygenase</keyword>
<dbReference type="OrthoDB" id="983542at2759"/>
<dbReference type="VEuPathDB" id="VectorBase:ISCI006510"/>
<dbReference type="VEuPathDB" id="VectorBase:ISCW006510"/>
<feature type="non-terminal residue" evidence="10">
    <location>
        <position position="157"/>
    </location>
</feature>
<feature type="domain" description="Biopterin-dependent aromatic amino acid hydroxylase family profile" evidence="9">
    <location>
        <begin position="1"/>
        <end position="157"/>
    </location>
</feature>
<feature type="binding site" evidence="8">
    <location>
        <position position="49"/>
    </location>
    <ligand>
        <name>Fe cation</name>
        <dbReference type="ChEBI" id="CHEBI:24875"/>
    </ligand>
</feature>
<dbReference type="EC" id="1.14.16.1" evidence="3"/>
<gene>
    <name evidence="10" type="ORF">IscW_ISCW006510</name>
</gene>
<dbReference type="EMBL" id="ABJB010835519">
    <property type="status" value="NOT_ANNOTATED_CDS"/>
    <property type="molecule type" value="Genomic_DNA"/>
</dbReference>
<feature type="non-terminal residue" evidence="10">
    <location>
        <position position="1"/>
    </location>
</feature>
<reference evidence="11" key="2">
    <citation type="submission" date="2020-05" db="UniProtKB">
        <authorList>
            <consortium name="EnsemblMetazoa"/>
        </authorList>
    </citation>
    <scope>IDENTIFICATION</scope>
    <source>
        <strain evidence="11">wikel</strain>
    </source>
</reference>
<dbReference type="PRINTS" id="PR00372">
    <property type="entry name" value="FYWHYDRXLASE"/>
</dbReference>
<reference evidence="10 12" key="1">
    <citation type="submission" date="2008-03" db="EMBL/GenBank/DDBJ databases">
        <title>Annotation of Ixodes scapularis.</title>
        <authorList>
            <consortium name="Ixodes scapularis Genome Project Consortium"/>
            <person name="Caler E."/>
            <person name="Hannick L.I."/>
            <person name="Bidwell S."/>
            <person name="Joardar V."/>
            <person name="Thiagarajan M."/>
            <person name="Amedeo P."/>
            <person name="Galinsky K.J."/>
            <person name="Schobel S."/>
            <person name="Inman J."/>
            <person name="Hostetler J."/>
            <person name="Miller J."/>
            <person name="Hammond M."/>
            <person name="Megy K."/>
            <person name="Lawson D."/>
            <person name="Kodira C."/>
            <person name="Sutton G."/>
            <person name="Meyer J."/>
            <person name="Hill C.A."/>
            <person name="Birren B."/>
            <person name="Nene V."/>
            <person name="Collins F."/>
            <person name="Alarcon-Chaidez F."/>
            <person name="Wikel S."/>
            <person name="Strausberg R."/>
        </authorList>
    </citation>
    <scope>NUCLEOTIDE SEQUENCE [LARGE SCALE GENOMIC DNA]</scope>
    <source>
        <strain evidence="12">Wikel</strain>
        <strain evidence="10">Wikel colony</strain>
    </source>
</reference>
<keyword evidence="12" id="KW-1185">Reference proteome</keyword>
<dbReference type="EnsemblMetazoa" id="ISCW006510-RA">
    <property type="protein sequence ID" value="ISCW006510-PA"/>
    <property type="gene ID" value="ISCW006510"/>
</dbReference>
<evidence type="ECO:0000313" key="11">
    <source>
        <dbReference type="EnsemblMetazoa" id="ISCW006510-PA"/>
    </source>
</evidence>
<dbReference type="PaxDb" id="6945-B7PLQ7"/>
<dbReference type="AlphaFoldDB" id="B7PLQ7"/>
<evidence type="ECO:0000259" key="9">
    <source>
        <dbReference type="PROSITE" id="PS51410"/>
    </source>
</evidence>
<evidence type="ECO:0000256" key="2">
    <source>
        <dbReference type="ARBA" id="ARBA00009712"/>
    </source>
</evidence>
<dbReference type="PANTHER" id="PTHR11473">
    <property type="entry name" value="AROMATIC AMINO ACID HYDROXYLASE"/>
    <property type="match status" value="1"/>
</dbReference>
<dbReference type="EMBL" id="ABJB010218007">
    <property type="status" value="NOT_ANNOTATED_CDS"/>
    <property type="molecule type" value="Genomic_DNA"/>
</dbReference>
<dbReference type="Proteomes" id="UP000001555">
    <property type="component" value="Unassembled WGS sequence"/>
</dbReference>
<evidence type="ECO:0000313" key="12">
    <source>
        <dbReference type="Proteomes" id="UP000001555"/>
    </source>
</evidence>
<dbReference type="EMBL" id="ABJB011056962">
    <property type="status" value="NOT_ANNOTATED_CDS"/>
    <property type="molecule type" value="Genomic_DNA"/>
</dbReference>
<evidence type="ECO:0000256" key="1">
    <source>
        <dbReference type="ARBA" id="ARBA00001954"/>
    </source>
</evidence>
<evidence type="ECO:0000313" key="10">
    <source>
        <dbReference type="EMBL" id="EEC07529.1"/>
    </source>
</evidence>
<comment type="cofactor">
    <cofactor evidence="1 8">
        <name>Fe(2+)</name>
        <dbReference type="ChEBI" id="CHEBI:29033"/>
    </cofactor>
</comment>
<dbReference type="PANTHER" id="PTHR11473:SF24">
    <property type="entry name" value="PHENYLALANINE-4-HYDROXYLASE"/>
    <property type="match status" value="1"/>
</dbReference>
<feature type="binding site" evidence="8">
    <location>
        <position position="9"/>
    </location>
    <ligand>
        <name>Fe cation</name>
        <dbReference type="ChEBI" id="CHEBI:24875"/>
    </ligand>
</feature>
<dbReference type="EMBL" id="ABJB010127015">
    <property type="status" value="NOT_ANNOTATED_CDS"/>
    <property type="molecule type" value="Genomic_DNA"/>
</dbReference>
<evidence type="ECO:0000256" key="6">
    <source>
        <dbReference type="ARBA" id="ARBA00023004"/>
    </source>
</evidence>
<dbReference type="EMBL" id="ABJB010642900">
    <property type="status" value="NOT_ANNOTATED_CDS"/>
    <property type="molecule type" value="Genomic_DNA"/>
</dbReference>
<keyword evidence="5 10" id="KW-0560">Oxidoreductase</keyword>
<dbReference type="InterPro" id="IPR019774">
    <property type="entry name" value="Aromatic-AA_hydroxylase_C"/>
</dbReference>
<dbReference type="InterPro" id="IPR036951">
    <property type="entry name" value="ArAA_hydroxylase_sf"/>
</dbReference>
<dbReference type="InterPro" id="IPR036329">
    <property type="entry name" value="Aro-AA_hydroxylase_C_sf"/>
</dbReference>
<dbReference type="VEuPathDB" id="VectorBase:ISCP_027813"/>
<dbReference type="SUPFAM" id="SSF56534">
    <property type="entry name" value="Aromatic aminoacid monoxygenases, catalytic and oligomerization domains"/>
    <property type="match status" value="1"/>
</dbReference>
<keyword evidence="4 8" id="KW-0479">Metal-binding</keyword>
<dbReference type="EMBL" id="ABJB010363934">
    <property type="status" value="NOT_ANNOTATED_CDS"/>
    <property type="molecule type" value="Genomic_DNA"/>
</dbReference>
<accession>B7PLQ7</accession>
<evidence type="ECO:0000256" key="4">
    <source>
        <dbReference type="ARBA" id="ARBA00022723"/>
    </source>
</evidence>
<feature type="binding site" evidence="8">
    <location>
        <position position="4"/>
    </location>
    <ligand>
        <name>Fe cation</name>
        <dbReference type="ChEBI" id="CHEBI:24875"/>
    </ligand>
</feature>
<organism>
    <name type="scientific">Ixodes scapularis</name>
    <name type="common">Black-legged tick</name>
    <name type="synonym">Deer tick</name>
    <dbReference type="NCBI Taxonomy" id="6945"/>
    <lineage>
        <taxon>Eukaryota</taxon>
        <taxon>Metazoa</taxon>
        <taxon>Ecdysozoa</taxon>
        <taxon>Arthropoda</taxon>
        <taxon>Chelicerata</taxon>
        <taxon>Arachnida</taxon>
        <taxon>Acari</taxon>
        <taxon>Parasitiformes</taxon>
        <taxon>Ixodida</taxon>
        <taxon>Ixodoidea</taxon>
        <taxon>Ixodidae</taxon>
        <taxon>Ixodinae</taxon>
        <taxon>Ixodes</taxon>
    </lineage>
</organism>
<sequence>DICHELLGHAPLFADPSFARFSQEIGLASLGAPDDYIERLATCYWFTVEFGVCNQDGQLKAYGAGLLSSFGELEYCLSGKPEMKPFDPCVTGEQKYPITEYQPTYFVAESFQHAQKKMREYALSIPRPFTVRYNPYTQNVEIVDTNIQVQNLACDIQ</sequence>
<protein>
    <recommendedName>
        <fullName evidence="3">phenylalanine 4-monooxygenase</fullName>
        <ecNumber evidence="3">1.14.16.1</ecNumber>
    </recommendedName>
</protein>
<evidence type="ECO:0000256" key="8">
    <source>
        <dbReference type="PIRSR" id="PIRSR601273-2"/>
    </source>
</evidence>
<dbReference type="PROSITE" id="PS51410">
    <property type="entry name" value="BH4_AAA_HYDROXYL_2"/>
    <property type="match status" value="1"/>
</dbReference>
<dbReference type="FunFam" id="1.10.800.10:FF:000009">
    <property type="entry name" value="Tyrosine/tryptophan monooxygenase, putative"/>
    <property type="match status" value="1"/>
</dbReference>
<dbReference type="STRING" id="6945.B7PLQ7"/>
<dbReference type="Gene3D" id="1.10.800.10">
    <property type="entry name" value="Aromatic amino acid hydroxylase"/>
    <property type="match status" value="1"/>
</dbReference>
<dbReference type="HOGENOM" id="CLU_108752_0_0_1"/>
<dbReference type="GO" id="GO:0005506">
    <property type="term" value="F:iron ion binding"/>
    <property type="evidence" value="ECO:0007669"/>
    <property type="project" value="InterPro"/>
</dbReference>
<dbReference type="GO" id="GO:0004505">
    <property type="term" value="F:phenylalanine 4-monooxygenase activity"/>
    <property type="evidence" value="ECO:0007669"/>
    <property type="project" value="UniProtKB-EC"/>
</dbReference>
<evidence type="ECO:0000256" key="7">
    <source>
        <dbReference type="ARBA" id="ARBA00023033"/>
    </source>
</evidence>
<comment type="similarity">
    <text evidence="2">Belongs to the biopterin-dependent aromatic amino acid hydroxylase family.</text>
</comment>
<dbReference type="InterPro" id="IPR001273">
    <property type="entry name" value="ArAA_hydroxylase"/>
</dbReference>
<evidence type="ECO:0000256" key="3">
    <source>
        <dbReference type="ARBA" id="ARBA00011995"/>
    </source>
</evidence>
<keyword evidence="6 8" id="KW-0408">Iron</keyword>